<dbReference type="EMBL" id="CM041544">
    <property type="protein sequence ID" value="KAI3362933.1"/>
    <property type="molecule type" value="Genomic_DNA"/>
</dbReference>
<reference evidence="1" key="1">
    <citation type="submission" date="2022-04" db="EMBL/GenBank/DDBJ databases">
        <title>Jade perch genome.</title>
        <authorList>
            <person name="Chao B."/>
        </authorList>
    </citation>
    <scope>NUCLEOTIDE SEQUENCE</scope>
    <source>
        <strain evidence="1">CB-2022</strain>
    </source>
</reference>
<sequence length="153" mass="17817">MTAKHEEDKKLIEELKNDLKDKKKTSECEKKNKAAEVKCLTQENQQLNTDNKRLQSELDAAKKEQVDPKQLQDDQEACSRLTEAIRKERDWSKKAYRRIKAQKEEISEKTLALEKSQAAEELLRSILSNERQQFEQMDLQRQASVDQVGVVSN</sequence>
<protein>
    <submittedName>
        <fullName evidence="1">Uncharacterized protein</fullName>
    </submittedName>
</protein>
<keyword evidence="2" id="KW-1185">Reference proteome</keyword>
<dbReference type="Proteomes" id="UP000831701">
    <property type="component" value="Chromosome 14"/>
</dbReference>
<evidence type="ECO:0000313" key="2">
    <source>
        <dbReference type="Proteomes" id="UP000831701"/>
    </source>
</evidence>
<organism evidence="1 2">
    <name type="scientific">Scortum barcoo</name>
    <name type="common">barcoo grunter</name>
    <dbReference type="NCBI Taxonomy" id="214431"/>
    <lineage>
        <taxon>Eukaryota</taxon>
        <taxon>Metazoa</taxon>
        <taxon>Chordata</taxon>
        <taxon>Craniata</taxon>
        <taxon>Vertebrata</taxon>
        <taxon>Euteleostomi</taxon>
        <taxon>Actinopterygii</taxon>
        <taxon>Neopterygii</taxon>
        <taxon>Teleostei</taxon>
        <taxon>Neoteleostei</taxon>
        <taxon>Acanthomorphata</taxon>
        <taxon>Eupercaria</taxon>
        <taxon>Centrarchiformes</taxon>
        <taxon>Terapontoidei</taxon>
        <taxon>Terapontidae</taxon>
        <taxon>Scortum</taxon>
    </lineage>
</organism>
<gene>
    <name evidence="1" type="ORF">L3Q82_011608</name>
</gene>
<comment type="caution">
    <text evidence="1">The sequence shown here is derived from an EMBL/GenBank/DDBJ whole genome shotgun (WGS) entry which is preliminary data.</text>
</comment>
<proteinExistence type="predicted"/>
<evidence type="ECO:0000313" key="1">
    <source>
        <dbReference type="EMBL" id="KAI3362933.1"/>
    </source>
</evidence>
<accession>A0ACB8W825</accession>
<name>A0ACB8W825_9TELE</name>